<dbReference type="Proteomes" id="UP001501490">
    <property type="component" value="Unassembled WGS sequence"/>
</dbReference>
<keyword evidence="3" id="KW-1185">Reference proteome</keyword>
<evidence type="ECO:0000313" key="3">
    <source>
        <dbReference type="Proteomes" id="UP001501490"/>
    </source>
</evidence>
<proteinExistence type="predicted"/>
<protein>
    <submittedName>
        <fullName evidence="2">Uncharacterized protein</fullName>
    </submittedName>
</protein>
<feature type="region of interest" description="Disordered" evidence="1">
    <location>
        <begin position="323"/>
        <end position="343"/>
    </location>
</feature>
<gene>
    <name evidence="2" type="ORF">GCM10022236_22120</name>
</gene>
<organism evidence="2 3">
    <name type="scientific">Microlunatus ginsengisoli</name>
    <dbReference type="NCBI Taxonomy" id="363863"/>
    <lineage>
        <taxon>Bacteria</taxon>
        <taxon>Bacillati</taxon>
        <taxon>Actinomycetota</taxon>
        <taxon>Actinomycetes</taxon>
        <taxon>Propionibacteriales</taxon>
        <taxon>Propionibacteriaceae</taxon>
        <taxon>Microlunatus</taxon>
    </lineage>
</organism>
<accession>A0ABP6ZXS7</accession>
<name>A0ABP6ZXS7_9ACTN</name>
<dbReference type="EMBL" id="BAABAB010000015">
    <property type="protein sequence ID" value="GAA3619469.1"/>
    <property type="molecule type" value="Genomic_DNA"/>
</dbReference>
<evidence type="ECO:0000256" key="1">
    <source>
        <dbReference type="SAM" id="MobiDB-lite"/>
    </source>
</evidence>
<sequence length="1270" mass="135396">MTYSVMWTLLPVGYAVGGTSRLLFDAVASLKIDDNRPQLGVSPLRDWPQTLAAFGPLHVQVRGEPAPRPAVVRTKAPDGALWQAIFATATRVDKPAPLPKALPIAPEPRSFADTASALDTLFASAADTPTIDLAADHPAARAIEALALPAEARRALADDTRRIADPIATYARSLATPQRTRNRSRAERAALVTPLDQVPAVERADFHQVVGLLLNHPILSEILGLRIRLEIDAFTDERLVRVADGQGRLIQGEKPVRQPWSRVVATPAQRRLVMATQRSDTPEVVAGMVDVASPARRKEYLVTSIDVPGLSAQLEAHAQARKAETALRTRSSRTPPGKNRLPVRRDTGLTLARRGRPESVVRTQQQRAVTLADPSSAAETVDGAPVLYADDVTVGFRLDVAVDDKPFASVMHRQVSYRIGQRELAGVDEGRIEGIVGVQQTDEHDVTTLRTGEEVASWDGWAMAVPKPGPKVAAQPGAPSPVTSIDPTVLGGYGIQIELRPARSTLPKLRYGHRHALRLRAVDLAGNSIEPAAIDPAQRIEAGPYLRHEAAPGPYVVPRRRYTFGESNERLVVRPEGGSGERHLAPPSASFALCEAHGLFDGAFGDGPGAAAERARLLTLARREAGTFLDPTVVAPSGQTAPARGIGLVSNDPAVVPAVTLPIPRGDTLPNGVYVVHDTTAALTPYLPDPIVTGVTISGLGALPPLTVPFSSGSGQPGASGWPDRQPVRLVVQPTSKAEPKLAARAVSAGGRTDLVVFVPPAFDGTFELSCALDPARLAELDTGQATAADVIAGRHLGLSARQSMSVVHPVRKPLAPPTMIGQPSLTPTAGGVGVQGTARFDVHRASSGTVDVLASWDERIDTGIGELGEPQQRRLVVGSAMVDAAGTEPAEVHLVHDFGDTRHRRVRYRGVAATRFAEYFPRVPAGDTSQQLAGAEVEVSIPNRGRPLPPEVHSLVPIFTHTTTSSLGTISKVRKTRGLRVYLRRPWEQTGENERLGVVIPADTPVVGGQPPALSTLMQEYVSRWGGDPIAKGEADQAPVRLTALQFPNRVTGESPQLPLVDTALVAAGERARIVSHAVKFDPRRRLWFADIALDVPDQNWPFVRLALVRFQPQSVSDETRISPIVLTDFAQLPPGRTVSAAREGKYGVRVKVSGTKPPIGVTAAGLGYTLRQERRMPDPLDPGLDIGSDAGIAAGWQVSAEPATGEFGLANLVLRWTGPAAVPPQATELEAGRIVVEETVAGLPLLPDAPSTRTTLVQTFDRAAIGFG</sequence>
<dbReference type="RefSeq" id="WP_344804377.1">
    <property type="nucleotide sequence ID" value="NZ_BAABAB010000015.1"/>
</dbReference>
<comment type="caution">
    <text evidence="2">The sequence shown here is derived from an EMBL/GenBank/DDBJ whole genome shotgun (WGS) entry which is preliminary data.</text>
</comment>
<evidence type="ECO:0000313" key="2">
    <source>
        <dbReference type="EMBL" id="GAA3619469.1"/>
    </source>
</evidence>
<reference evidence="3" key="1">
    <citation type="journal article" date="2019" name="Int. J. Syst. Evol. Microbiol.">
        <title>The Global Catalogue of Microorganisms (GCM) 10K type strain sequencing project: providing services to taxonomists for standard genome sequencing and annotation.</title>
        <authorList>
            <consortium name="The Broad Institute Genomics Platform"/>
            <consortium name="The Broad Institute Genome Sequencing Center for Infectious Disease"/>
            <person name="Wu L."/>
            <person name="Ma J."/>
        </authorList>
    </citation>
    <scope>NUCLEOTIDE SEQUENCE [LARGE SCALE GENOMIC DNA]</scope>
    <source>
        <strain evidence="3">JCM 16929</strain>
    </source>
</reference>